<protein>
    <submittedName>
        <fullName evidence="1">DUF1905 domain-containing protein</fullName>
    </submittedName>
</protein>
<evidence type="ECO:0000313" key="1">
    <source>
        <dbReference type="EMBL" id="TYR29948.1"/>
    </source>
</evidence>
<dbReference type="InterPro" id="IPR015018">
    <property type="entry name" value="DUF1905"/>
</dbReference>
<keyword evidence="2" id="KW-1185">Reference proteome</keyword>
<dbReference type="EMBL" id="VSZS01000067">
    <property type="protein sequence ID" value="TYR29948.1"/>
    <property type="molecule type" value="Genomic_DNA"/>
</dbReference>
<gene>
    <name evidence="1" type="ORF">FY036_18785</name>
</gene>
<dbReference type="SUPFAM" id="SSF141694">
    <property type="entry name" value="AF2212/PG0164-like"/>
    <property type="match status" value="1"/>
</dbReference>
<dbReference type="Pfam" id="PF08922">
    <property type="entry name" value="DUF1905"/>
    <property type="match status" value="1"/>
</dbReference>
<dbReference type="AlphaFoldDB" id="A0A5D4GNN8"/>
<evidence type="ECO:0000313" key="2">
    <source>
        <dbReference type="Proteomes" id="UP000323258"/>
    </source>
</evidence>
<dbReference type="Proteomes" id="UP000323258">
    <property type="component" value="Unassembled WGS sequence"/>
</dbReference>
<name>A0A5D4GNN8_9HYPH</name>
<organism evidence="1 2">
    <name type="scientific">Neoaquamicrobium microcysteis</name>
    <dbReference type="NCBI Taxonomy" id="2682781"/>
    <lineage>
        <taxon>Bacteria</taxon>
        <taxon>Pseudomonadati</taxon>
        <taxon>Pseudomonadota</taxon>
        <taxon>Alphaproteobacteria</taxon>
        <taxon>Hyphomicrobiales</taxon>
        <taxon>Phyllobacteriaceae</taxon>
        <taxon>Neoaquamicrobium</taxon>
    </lineage>
</organism>
<dbReference type="RefSeq" id="WP_148916307.1">
    <property type="nucleotide sequence ID" value="NZ_VSZS01000067.1"/>
</dbReference>
<dbReference type="OrthoDB" id="9808666at2"/>
<accession>A0A5D4GNN8</accession>
<reference evidence="1 2" key="1">
    <citation type="submission" date="2019-08" db="EMBL/GenBank/DDBJ databases">
        <authorList>
            <person name="Seo Y.L."/>
        </authorList>
    </citation>
    <scope>NUCLEOTIDE SEQUENCE [LARGE SCALE GENOMIC DNA]</scope>
    <source>
        <strain evidence="1 2">MaA-C15</strain>
    </source>
</reference>
<comment type="caution">
    <text evidence="1">The sequence shown here is derived from an EMBL/GenBank/DDBJ whole genome shotgun (WGS) entry which is preliminary data.</text>
</comment>
<reference evidence="1 2" key="2">
    <citation type="submission" date="2019-09" db="EMBL/GenBank/DDBJ databases">
        <title>Mesorhizobium sp. MaA-C15 isolated from Microcystis aeruginosa.</title>
        <authorList>
            <person name="Jeong S.E."/>
            <person name="Jin H.M."/>
            <person name="Jeon C.O."/>
        </authorList>
    </citation>
    <scope>NUCLEOTIDE SEQUENCE [LARGE SCALE GENOMIC DNA]</scope>
    <source>
        <strain evidence="1 2">MaA-C15</strain>
    </source>
</reference>
<dbReference type="Gene3D" id="2.40.30.100">
    <property type="entry name" value="AF2212/PG0164-like"/>
    <property type="match status" value="1"/>
</dbReference>
<dbReference type="InterPro" id="IPR037079">
    <property type="entry name" value="AF2212/PG0164-like_sf"/>
</dbReference>
<sequence>MVRFEFEAEAIHWRGPSPYFFVPLPAQHADEIRRLSKLVSYGWGVIPVEATIGDVHFTTSLFPKDQTYLLPLKDAVRRRCSVTAGDVVSVSMALSVKDS</sequence>
<proteinExistence type="predicted"/>